<comment type="caution">
    <text evidence="1">The sequence shown here is derived from an EMBL/GenBank/DDBJ whole genome shotgun (WGS) entry which is preliminary data.</text>
</comment>
<organism evidence="1 2">
    <name type="scientific">Diphasiastrum complanatum</name>
    <name type="common">Issler's clubmoss</name>
    <name type="synonym">Lycopodium complanatum</name>
    <dbReference type="NCBI Taxonomy" id="34168"/>
    <lineage>
        <taxon>Eukaryota</taxon>
        <taxon>Viridiplantae</taxon>
        <taxon>Streptophyta</taxon>
        <taxon>Embryophyta</taxon>
        <taxon>Tracheophyta</taxon>
        <taxon>Lycopodiopsida</taxon>
        <taxon>Lycopodiales</taxon>
        <taxon>Lycopodiaceae</taxon>
        <taxon>Lycopodioideae</taxon>
        <taxon>Diphasiastrum</taxon>
    </lineage>
</organism>
<accession>A0ACC2AX88</accession>
<dbReference type="EMBL" id="CM055110">
    <property type="protein sequence ID" value="KAJ7522160.1"/>
    <property type="molecule type" value="Genomic_DNA"/>
</dbReference>
<gene>
    <name evidence="1" type="ORF">O6H91_19G085600</name>
</gene>
<evidence type="ECO:0000313" key="2">
    <source>
        <dbReference type="Proteomes" id="UP001162992"/>
    </source>
</evidence>
<evidence type="ECO:0000313" key="1">
    <source>
        <dbReference type="EMBL" id="KAJ7522160.1"/>
    </source>
</evidence>
<protein>
    <submittedName>
        <fullName evidence="1">Uncharacterized protein</fullName>
    </submittedName>
</protein>
<sequence length="770" mass="85529">MESAILAKCSCAMTGPSAAATSSSSSDHQRPLLNHYPCSISSSIGTSTFTIADRGSHRRTFLTLRCSTTSSSDKDKGNGIDALQVPSPRPEKGSVVGADDLMKLFNDAQQNMLYLSKQRVTAMENLDKVEREKTLLLARVAQLEAENEASSAGCEVLQKKLKSIEDELQMQVQGGDWAVGDKVSKKKMDPASLWSELNLTIDSLVLKGKIDVGQATLLRGLVLNRDARAAEVFSTLRSIGDNELIGGLLALLDPNRRHSLHIVHICTEMAPLTELGTLGNFVTCLSRALRRKGNLVEVILPKYASMDLSCVCNPIQLEANFRSYFDGTWHNNKIWTGILYGVAITLIDPSHSKKFFSRQHVYDYEDDFERFTYFSRAALDYIIKAAKRPDILHIHNWQTAAVAPLFWDNFASQGLGQTRILFTCHDLSSQYLHEPHKLALCGLNPGQLHRIDRLQDNSEPRLVNLVKGGIVYSNKVTTVSPTYAHDLLTKELGQGLESTFQIHKNKFVGILNGLDESKWDPQKDRYLPCTYGIEDFSGKRKCKEELLKRLGFSSLNLSIPLVGCIAADLSDSELNILEDILNLKSSQQAQFVFAGGSKNPRIQTLLETIEPSQKDMKSQLVTNYDEALIHLVVAASDILICLTFSEPTYQTPLIAMKYGTIPVARSVYGLSGCVIDAEDQSSRMSERTGYTFVSQKVLDVTAALSRALDKMEALTCFALHFTLLDHSNNLKEKDPVGWKYLIANGMRTNFSWDTGCVESYLEAYRSIQAL</sequence>
<proteinExistence type="predicted"/>
<reference evidence="2" key="1">
    <citation type="journal article" date="2024" name="Proc. Natl. Acad. Sci. U.S.A.">
        <title>Extraordinary preservation of gene collinearity over three hundred million years revealed in homosporous lycophytes.</title>
        <authorList>
            <person name="Li C."/>
            <person name="Wickell D."/>
            <person name="Kuo L.Y."/>
            <person name="Chen X."/>
            <person name="Nie B."/>
            <person name="Liao X."/>
            <person name="Peng D."/>
            <person name="Ji J."/>
            <person name="Jenkins J."/>
            <person name="Williams M."/>
            <person name="Shu S."/>
            <person name="Plott C."/>
            <person name="Barry K."/>
            <person name="Rajasekar S."/>
            <person name="Grimwood J."/>
            <person name="Han X."/>
            <person name="Sun S."/>
            <person name="Hou Z."/>
            <person name="He W."/>
            <person name="Dai G."/>
            <person name="Sun C."/>
            <person name="Schmutz J."/>
            <person name="Leebens-Mack J.H."/>
            <person name="Li F.W."/>
            <person name="Wang L."/>
        </authorList>
    </citation>
    <scope>NUCLEOTIDE SEQUENCE [LARGE SCALE GENOMIC DNA]</scope>
    <source>
        <strain evidence="2">cv. PW_Plant_1</strain>
    </source>
</reference>
<dbReference type="Proteomes" id="UP001162992">
    <property type="component" value="Chromosome 19"/>
</dbReference>
<name>A0ACC2AX88_DIPCM</name>
<keyword evidence="2" id="KW-1185">Reference proteome</keyword>